<dbReference type="AlphaFoldDB" id="A0A6J4PHR8"/>
<feature type="transmembrane region" description="Helical" evidence="1">
    <location>
        <begin position="35"/>
        <end position="56"/>
    </location>
</feature>
<feature type="transmembrane region" description="Helical" evidence="1">
    <location>
        <begin position="106"/>
        <end position="124"/>
    </location>
</feature>
<gene>
    <name evidence="2" type="ORF">AVDCRST_MAG78-708</name>
</gene>
<keyword evidence="1" id="KW-0812">Transmembrane</keyword>
<dbReference type="EMBL" id="CADCVB010000053">
    <property type="protein sequence ID" value="CAA9416220.1"/>
    <property type="molecule type" value="Genomic_DNA"/>
</dbReference>
<protein>
    <recommendedName>
        <fullName evidence="3">VanZ-like domain-containing protein</fullName>
    </recommendedName>
</protein>
<feature type="transmembrane region" description="Helical" evidence="1">
    <location>
        <begin position="68"/>
        <end position="86"/>
    </location>
</feature>
<sequence>MPRRWVIYLIVFCTLLNGAGFLWDIFEPVPLYDEIAHVITPLTLVAITAEIIYRYGGDDEFFDTPRHALVTGSVIGLVGAVGWELVEILLDYLFPAASIDHALPDTIFDVVLGVIGGAAGAWVADRYLDRLFNRSRASSRLRRVR</sequence>
<evidence type="ECO:0000313" key="2">
    <source>
        <dbReference type="EMBL" id="CAA9416220.1"/>
    </source>
</evidence>
<feature type="transmembrane region" description="Helical" evidence="1">
    <location>
        <begin position="5"/>
        <end position="23"/>
    </location>
</feature>
<accession>A0A6J4PHR8</accession>
<evidence type="ECO:0008006" key="3">
    <source>
        <dbReference type="Google" id="ProtNLM"/>
    </source>
</evidence>
<name>A0A6J4PHR8_9ACTN</name>
<evidence type="ECO:0000256" key="1">
    <source>
        <dbReference type="SAM" id="Phobius"/>
    </source>
</evidence>
<dbReference type="InterPro" id="IPR014509">
    <property type="entry name" value="YjdF-like"/>
</dbReference>
<reference evidence="2" key="1">
    <citation type="submission" date="2020-02" db="EMBL/GenBank/DDBJ databases">
        <authorList>
            <person name="Meier V. D."/>
        </authorList>
    </citation>
    <scope>NUCLEOTIDE SEQUENCE</scope>
    <source>
        <strain evidence="2">AVDCRST_MAG78</strain>
    </source>
</reference>
<keyword evidence="1" id="KW-0472">Membrane</keyword>
<keyword evidence="1" id="KW-1133">Transmembrane helix</keyword>
<dbReference type="Pfam" id="PF09997">
    <property type="entry name" value="DUF2238"/>
    <property type="match status" value="1"/>
</dbReference>
<organism evidence="2">
    <name type="scientific">uncultured Rubrobacteraceae bacterium</name>
    <dbReference type="NCBI Taxonomy" id="349277"/>
    <lineage>
        <taxon>Bacteria</taxon>
        <taxon>Bacillati</taxon>
        <taxon>Actinomycetota</taxon>
        <taxon>Rubrobacteria</taxon>
        <taxon>Rubrobacterales</taxon>
        <taxon>Rubrobacteraceae</taxon>
        <taxon>environmental samples</taxon>
    </lineage>
</organism>
<proteinExistence type="predicted"/>